<keyword evidence="6" id="KW-0732">Signal</keyword>
<proteinExistence type="predicted"/>
<organism evidence="7 8">
    <name type="scientific">Galemys pyrenaicus</name>
    <name type="common">Iberian desman</name>
    <name type="synonym">Pyrenean desman</name>
    <dbReference type="NCBI Taxonomy" id="202257"/>
    <lineage>
        <taxon>Eukaryota</taxon>
        <taxon>Metazoa</taxon>
        <taxon>Chordata</taxon>
        <taxon>Craniata</taxon>
        <taxon>Vertebrata</taxon>
        <taxon>Euteleostomi</taxon>
        <taxon>Mammalia</taxon>
        <taxon>Eutheria</taxon>
        <taxon>Laurasiatheria</taxon>
        <taxon>Eulipotyphla</taxon>
        <taxon>Talpidae</taxon>
        <taxon>Galemys</taxon>
    </lineage>
</organism>
<evidence type="ECO:0000256" key="1">
    <source>
        <dbReference type="ARBA" id="ARBA00004123"/>
    </source>
</evidence>
<dbReference type="EMBL" id="JAGFMF010012281">
    <property type="protein sequence ID" value="KAG8504907.1"/>
    <property type="molecule type" value="Genomic_DNA"/>
</dbReference>
<keyword evidence="5" id="KW-0539">Nucleus</keyword>
<feature type="signal peptide" evidence="6">
    <location>
        <begin position="1"/>
        <end position="24"/>
    </location>
</feature>
<gene>
    <name evidence="7" type="ORF">J0S82_008429</name>
</gene>
<comment type="subcellular location">
    <subcellularLocation>
        <location evidence="2">Chromosome</location>
    </subcellularLocation>
    <subcellularLocation>
        <location evidence="1">Nucleus</location>
    </subcellularLocation>
</comment>
<dbReference type="Proteomes" id="UP000700334">
    <property type="component" value="Unassembled WGS sequence"/>
</dbReference>
<reference evidence="7" key="1">
    <citation type="journal article" date="2021" name="Evol. Appl.">
        <title>The genome of the Pyrenean desman and the effects of bottlenecks and inbreeding on the genomic landscape of an endangered species.</title>
        <authorList>
            <person name="Escoda L."/>
            <person name="Castresana J."/>
        </authorList>
    </citation>
    <scope>NUCLEOTIDE SEQUENCE</scope>
    <source>
        <strain evidence="7">IBE-C5619</strain>
    </source>
</reference>
<dbReference type="GO" id="GO:0006357">
    <property type="term" value="P:regulation of transcription by RNA polymerase II"/>
    <property type="evidence" value="ECO:0007669"/>
    <property type="project" value="TreeGrafter"/>
</dbReference>
<dbReference type="AlphaFoldDB" id="A0A8J6DBX0"/>
<evidence type="ECO:0000256" key="5">
    <source>
        <dbReference type="ARBA" id="ARBA00023242"/>
    </source>
</evidence>
<name>A0A8J6DBX0_GALPY</name>
<keyword evidence="8" id="KW-1185">Reference proteome</keyword>
<keyword evidence="3" id="KW-0158">Chromosome</keyword>
<dbReference type="InterPro" id="IPR051365">
    <property type="entry name" value="TOX_HMG-box_domain"/>
</dbReference>
<evidence type="ECO:0000313" key="7">
    <source>
        <dbReference type="EMBL" id="KAG8504907.1"/>
    </source>
</evidence>
<comment type="caution">
    <text evidence="7">The sequence shown here is derived from an EMBL/GenBank/DDBJ whole genome shotgun (WGS) entry which is preliminary data.</text>
</comment>
<accession>A0A8J6DBX0</accession>
<dbReference type="PANTHER" id="PTHR45781:SF2">
    <property type="entry name" value="TOX HIGH MOBILITY GROUP BOX FAMILY MEMBER 4"/>
    <property type="match status" value="1"/>
</dbReference>
<dbReference type="OrthoDB" id="10027956at2759"/>
<keyword evidence="4" id="KW-0238">DNA-binding</keyword>
<evidence type="ECO:0000256" key="6">
    <source>
        <dbReference type="SAM" id="SignalP"/>
    </source>
</evidence>
<feature type="chain" id="PRO_5035277322" evidence="6">
    <location>
        <begin position="25"/>
        <end position="331"/>
    </location>
</feature>
<evidence type="ECO:0000256" key="2">
    <source>
        <dbReference type="ARBA" id="ARBA00004286"/>
    </source>
</evidence>
<dbReference type="PANTHER" id="PTHR45781">
    <property type="entry name" value="AGAP000281-PA"/>
    <property type="match status" value="1"/>
</dbReference>
<dbReference type="GO" id="GO:0031490">
    <property type="term" value="F:chromatin DNA binding"/>
    <property type="evidence" value="ECO:0007669"/>
    <property type="project" value="TreeGrafter"/>
</dbReference>
<evidence type="ECO:0000256" key="4">
    <source>
        <dbReference type="ARBA" id="ARBA00023125"/>
    </source>
</evidence>
<evidence type="ECO:0000256" key="3">
    <source>
        <dbReference type="ARBA" id="ARBA00022454"/>
    </source>
</evidence>
<evidence type="ECO:0000313" key="8">
    <source>
        <dbReference type="Proteomes" id="UP000700334"/>
    </source>
</evidence>
<sequence length="331" mass="37055">MLTVSDMLLATLMTLHTLLKIVVAPSCPLHNNLSLSTTPSPISSLHEYGVEDFWSKFQETIMEKSRMPPKREKRKDAHEPYKPVSAYALFFHDTQVAREGQNSTVTLGEFSEIVKSIQAGVASQCRTTVELDLVTPLQTLPLPLATVDPAAPAPATIEPPALFPSTVVQSMFSSHIRPSYITKSQGWMLTVIPVTVVTSQGLQLDQANWPSQYSYYPAQSSSLDYLSVSVASSSSSVAFYSSHTFSRPRSCLYLRKFESIYKNSQFNQLTTLLHRVRLYFHQTENTDYYQLWKCSTETIHEMITDVQPEADTPQMEFELLSGSPVTLSPQA</sequence>
<dbReference type="GO" id="GO:0005634">
    <property type="term" value="C:nucleus"/>
    <property type="evidence" value="ECO:0007669"/>
    <property type="project" value="UniProtKB-SubCell"/>
</dbReference>
<dbReference type="GO" id="GO:0005694">
    <property type="term" value="C:chromosome"/>
    <property type="evidence" value="ECO:0007669"/>
    <property type="project" value="UniProtKB-SubCell"/>
</dbReference>
<protein>
    <submittedName>
        <fullName evidence="7">TOX high mobility group box family member 4</fullName>
    </submittedName>
</protein>